<evidence type="ECO:0000259" key="12">
    <source>
        <dbReference type="Pfam" id="PF19269"/>
    </source>
</evidence>
<feature type="short sequence motif" description="'KMSKS' region" evidence="10">
    <location>
        <begin position="236"/>
        <end position="240"/>
    </location>
</feature>
<sequence length="479" mass="54603">MTVCTRFAPSPTGYLHVGGARTALFSWLYARKHGGRFILRMEDTDRERSSVESVNAILEGMTWLGLEYDEGPFYQTERFSRYREIVEQLLASGHAYLCYCTREELEARRAEQIARKEKPRYDGRCRERQSPREGVSPVVRFKNPLEGQVLIRDLVRGTVVFQNSELDDLILARADGTPTYNLTVVVDDMDMGMTHVIRGDDHLNNTPRQSNIFYALGKEPPVYGHVPMILGPDRQRLSKRHGAVSVISYREAGYLPEALLNYLVRLGWSHGDQEVFSVDEMIKLFDIADVNQSASIFNPEKLLWLNQQYIKKSEPAHIAHHLSWHLGRLGIDPSEGPDLIAVVQAQQERAKTLVEMAHNSVPFYRDFDGYEETAARKHLKASVREPLQDLRDRFEKAQCWEASTLHEILLATVERYELKLGKLAQPLRVAVMGRPISPPIDVTLELIGRERTLARIDQALAWMSHRETSTATPSGHETA</sequence>
<dbReference type="PROSITE" id="PS00178">
    <property type="entry name" value="AA_TRNA_LIGASE_I"/>
    <property type="match status" value="1"/>
</dbReference>
<keyword evidence="8 10" id="KW-0648">Protein biosynthesis</keyword>
<dbReference type="InterPro" id="IPR020058">
    <property type="entry name" value="Glu/Gln-tRNA-synth_Ib_cat-dom"/>
</dbReference>
<dbReference type="SUPFAM" id="SSF48163">
    <property type="entry name" value="An anticodon-binding domain of class I aminoacyl-tRNA synthetases"/>
    <property type="match status" value="1"/>
</dbReference>
<evidence type="ECO:0000256" key="2">
    <source>
        <dbReference type="ARBA" id="ARBA00007894"/>
    </source>
</evidence>
<dbReference type="InterPro" id="IPR020751">
    <property type="entry name" value="aa-tRNA-synth_I_codon-bd_sub2"/>
</dbReference>
<keyword evidence="10" id="KW-0479">Metal-binding</keyword>
<dbReference type="InterPro" id="IPR004527">
    <property type="entry name" value="Glu-tRNA-ligase_bac/mito"/>
</dbReference>
<comment type="subcellular location">
    <subcellularLocation>
        <location evidence="1 10">Cytoplasm</location>
    </subcellularLocation>
</comment>
<dbReference type="GO" id="GO:0006424">
    <property type="term" value="P:glutamyl-tRNA aminoacylation"/>
    <property type="evidence" value="ECO:0007669"/>
    <property type="project" value="UniProtKB-UniRule"/>
</dbReference>
<evidence type="ECO:0000256" key="9">
    <source>
        <dbReference type="ARBA" id="ARBA00023146"/>
    </source>
</evidence>
<dbReference type="Gene3D" id="1.10.10.350">
    <property type="match status" value="1"/>
</dbReference>
<evidence type="ECO:0000256" key="4">
    <source>
        <dbReference type="ARBA" id="ARBA00022490"/>
    </source>
</evidence>
<dbReference type="EC" id="6.1.1.17" evidence="10"/>
<dbReference type="GO" id="GO:0005524">
    <property type="term" value="F:ATP binding"/>
    <property type="evidence" value="ECO:0007669"/>
    <property type="project" value="UniProtKB-UniRule"/>
</dbReference>
<dbReference type="eggNOG" id="COG0008">
    <property type="taxonomic scope" value="Bacteria"/>
</dbReference>
<dbReference type="HAMAP" id="MF_00022">
    <property type="entry name" value="Glu_tRNA_synth_type1"/>
    <property type="match status" value="1"/>
</dbReference>
<keyword evidence="7 10" id="KW-0067">ATP-binding</keyword>
<keyword evidence="5 10" id="KW-0436">Ligase</keyword>
<keyword evidence="14" id="KW-1185">Reference proteome</keyword>
<evidence type="ECO:0000256" key="8">
    <source>
        <dbReference type="ARBA" id="ARBA00022917"/>
    </source>
</evidence>
<dbReference type="GO" id="GO:0000049">
    <property type="term" value="F:tRNA binding"/>
    <property type="evidence" value="ECO:0007669"/>
    <property type="project" value="InterPro"/>
</dbReference>
<dbReference type="STRING" id="472759.Nhal_3867"/>
<dbReference type="InterPro" id="IPR033910">
    <property type="entry name" value="GluRS_core"/>
</dbReference>
<comment type="function">
    <text evidence="10">Catalyzes the attachment of glutamate to tRNA(Glu) in a two-step reaction: glutamate is first activated by ATP to form Glu-AMP and then transferred to the acceptor end of tRNA(Glu).</text>
</comment>
<evidence type="ECO:0000313" key="14">
    <source>
        <dbReference type="Proteomes" id="UP000001844"/>
    </source>
</evidence>
<feature type="binding site" evidence="10">
    <location>
        <position position="125"/>
    </location>
    <ligand>
        <name>Zn(2+)</name>
        <dbReference type="ChEBI" id="CHEBI:29105"/>
    </ligand>
</feature>
<dbReference type="GO" id="GO:0004818">
    <property type="term" value="F:glutamate-tRNA ligase activity"/>
    <property type="evidence" value="ECO:0007669"/>
    <property type="project" value="UniProtKB-UniRule"/>
</dbReference>
<dbReference type="InterPro" id="IPR045462">
    <property type="entry name" value="aa-tRNA-synth_I_cd-bd"/>
</dbReference>
<keyword evidence="6 10" id="KW-0547">Nucleotide-binding</keyword>
<feature type="binding site" evidence="10">
    <location>
        <position position="127"/>
    </location>
    <ligand>
        <name>Zn(2+)</name>
        <dbReference type="ChEBI" id="CHEBI:29105"/>
    </ligand>
</feature>
<dbReference type="PANTHER" id="PTHR43311:SF2">
    <property type="entry name" value="GLUTAMATE--TRNA LIGASE, MITOCHONDRIAL-RELATED"/>
    <property type="match status" value="1"/>
</dbReference>
<dbReference type="GO" id="GO:0005829">
    <property type="term" value="C:cytosol"/>
    <property type="evidence" value="ECO:0007669"/>
    <property type="project" value="TreeGrafter"/>
</dbReference>
<dbReference type="Proteomes" id="UP000001844">
    <property type="component" value="Chromosome"/>
</dbReference>
<accession>D5C3H2</accession>
<dbReference type="InterPro" id="IPR008925">
    <property type="entry name" value="aa_tRNA-synth_I_cd-bd_sf"/>
</dbReference>
<gene>
    <name evidence="10" type="primary">gltX</name>
    <name evidence="13" type="ordered locus">Nhal_3867</name>
</gene>
<evidence type="ECO:0000256" key="1">
    <source>
        <dbReference type="ARBA" id="ARBA00004496"/>
    </source>
</evidence>
<evidence type="ECO:0000256" key="3">
    <source>
        <dbReference type="ARBA" id="ARBA00011245"/>
    </source>
</evidence>
<dbReference type="AlphaFoldDB" id="D5C3H2"/>
<dbReference type="Pfam" id="PF19269">
    <property type="entry name" value="Anticodon_2"/>
    <property type="match status" value="1"/>
</dbReference>
<dbReference type="EMBL" id="CP001798">
    <property type="protein sequence ID" value="ADE16879.1"/>
    <property type="molecule type" value="Genomic_DNA"/>
</dbReference>
<feature type="binding site" evidence="10">
    <location>
        <position position="98"/>
    </location>
    <ligand>
        <name>Zn(2+)</name>
        <dbReference type="ChEBI" id="CHEBI:29105"/>
    </ligand>
</feature>
<dbReference type="Pfam" id="PF00749">
    <property type="entry name" value="tRNA-synt_1c"/>
    <property type="match status" value="1"/>
</dbReference>
<protein>
    <recommendedName>
        <fullName evidence="10">Glutamate--tRNA ligase</fullName>
        <ecNumber evidence="10">6.1.1.17</ecNumber>
    </recommendedName>
    <alternativeName>
        <fullName evidence="10">Glutamyl-tRNA synthetase</fullName>
        <shortName evidence="10">GluRS</shortName>
    </alternativeName>
</protein>
<evidence type="ECO:0000256" key="5">
    <source>
        <dbReference type="ARBA" id="ARBA00022598"/>
    </source>
</evidence>
<dbReference type="Gene3D" id="3.40.50.620">
    <property type="entry name" value="HUPs"/>
    <property type="match status" value="1"/>
</dbReference>
<feature type="short sequence motif" description="'HIGH' region" evidence="10">
    <location>
        <begin position="9"/>
        <end position="19"/>
    </location>
</feature>
<keyword evidence="9 10" id="KW-0030">Aminoacyl-tRNA synthetase</keyword>
<dbReference type="CDD" id="cd00808">
    <property type="entry name" value="GluRS_core"/>
    <property type="match status" value="1"/>
</dbReference>
<reference evidence="14" key="1">
    <citation type="submission" date="2010-04" db="EMBL/GenBank/DDBJ databases">
        <title>Complete genome sequence of Nitrosococcus halophilus Nc4, a salt-adapted, aerobic obligate ammonia-oxidizing sulfur purple bacterium.</title>
        <authorList>
            <consortium name="US DOE Joint Genome Institute"/>
            <person name="Campbell M.A."/>
            <person name="Malfatti S.A."/>
            <person name="Chain P.S.G."/>
            <person name="Heidelberg J.F."/>
            <person name="Ward B.B."/>
            <person name="Klotz M.G."/>
        </authorList>
    </citation>
    <scope>NUCLEOTIDE SEQUENCE [LARGE SCALE GENOMIC DNA]</scope>
    <source>
        <strain evidence="14">Nc4</strain>
    </source>
</reference>
<dbReference type="PANTHER" id="PTHR43311">
    <property type="entry name" value="GLUTAMATE--TRNA LIGASE"/>
    <property type="match status" value="1"/>
</dbReference>
<dbReference type="FunFam" id="3.40.50.620:FF:000007">
    <property type="entry name" value="Glutamate--tRNA ligase"/>
    <property type="match status" value="1"/>
</dbReference>
<dbReference type="KEGG" id="nhl:Nhal_3867"/>
<dbReference type="InterPro" id="IPR001412">
    <property type="entry name" value="aa-tRNA-synth_I_CS"/>
</dbReference>
<name>D5C3H2_NITHN</name>
<feature type="domain" description="Aminoacyl-tRNA synthetase class I anticodon-binding" evidence="12">
    <location>
        <begin position="320"/>
        <end position="460"/>
    </location>
</feature>
<dbReference type="InterPro" id="IPR014729">
    <property type="entry name" value="Rossmann-like_a/b/a_fold"/>
</dbReference>
<evidence type="ECO:0000256" key="6">
    <source>
        <dbReference type="ARBA" id="ARBA00022741"/>
    </source>
</evidence>
<evidence type="ECO:0000256" key="7">
    <source>
        <dbReference type="ARBA" id="ARBA00022840"/>
    </source>
</evidence>
<dbReference type="PRINTS" id="PR00987">
    <property type="entry name" value="TRNASYNTHGLU"/>
</dbReference>
<dbReference type="HOGENOM" id="CLU_015768_6_3_6"/>
<proteinExistence type="inferred from homology"/>
<dbReference type="RefSeq" id="WP_013034728.1">
    <property type="nucleotide sequence ID" value="NC_013960.1"/>
</dbReference>
<comment type="similarity">
    <text evidence="2 10">Belongs to the class-I aminoacyl-tRNA synthetase family. Glutamate--tRNA ligase type 1 subfamily.</text>
</comment>
<dbReference type="NCBIfam" id="TIGR00464">
    <property type="entry name" value="gltX_bact"/>
    <property type="match status" value="1"/>
</dbReference>
<evidence type="ECO:0000256" key="10">
    <source>
        <dbReference type="HAMAP-Rule" id="MF_00022"/>
    </source>
</evidence>
<dbReference type="InterPro" id="IPR000924">
    <property type="entry name" value="Glu/Gln-tRNA-synth"/>
</dbReference>
<feature type="binding site" evidence="10">
    <location>
        <position position="100"/>
    </location>
    <ligand>
        <name>Zn(2+)</name>
        <dbReference type="ChEBI" id="CHEBI:29105"/>
    </ligand>
</feature>
<keyword evidence="10" id="KW-0862">Zinc</keyword>
<comment type="cofactor">
    <cofactor evidence="10">
        <name>Zn(2+)</name>
        <dbReference type="ChEBI" id="CHEBI:29105"/>
    </cofactor>
    <text evidence="10">Binds 1 zinc ion per subunit.</text>
</comment>
<comment type="catalytic activity">
    <reaction evidence="10">
        <text>tRNA(Glu) + L-glutamate + ATP = L-glutamyl-tRNA(Glu) + AMP + diphosphate</text>
        <dbReference type="Rhea" id="RHEA:23540"/>
        <dbReference type="Rhea" id="RHEA-COMP:9663"/>
        <dbReference type="Rhea" id="RHEA-COMP:9680"/>
        <dbReference type="ChEBI" id="CHEBI:29985"/>
        <dbReference type="ChEBI" id="CHEBI:30616"/>
        <dbReference type="ChEBI" id="CHEBI:33019"/>
        <dbReference type="ChEBI" id="CHEBI:78442"/>
        <dbReference type="ChEBI" id="CHEBI:78520"/>
        <dbReference type="ChEBI" id="CHEBI:456215"/>
        <dbReference type="EC" id="6.1.1.17"/>
    </reaction>
</comment>
<dbReference type="InterPro" id="IPR049940">
    <property type="entry name" value="GluQ/Sye"/>
</dbReference>
<feature type="domain" description="Glutamyl/glutaminyl-tRNA synthetase class Ib catalytic" evidence="11">
    <location>
        <begin position="3"/>
        <end position="304"/>
    </location>
</feature>
<dbReference type="OrthoDB" id="9807503at2"/>
<comment type="subunit">
    <text evidence="3 10">Monomer.</text>
</comment>
<evidence type="ECO:0000313" key="13">
    <source>
        <dbReference type="EMBL" id="ADE16879.1"/>
    </source>
</evidence>
<evidence type="ECO:0000259" key="11">
    <source>
        <dbReference type="Pfam" id="PF00749"/>
    </source>
</evidence>
<feature type="binding site" evidence="10">
    <location>
        <position position="239"/>
    </location>
    <ligand>
        <name>ATP</name>
        <dbReference type="ChEBI" id="CHEBI:30616"/>
    </ligand>
</feature>
<dbReference type="SUPFAM" id="SSF52374">
    <property type="entry name" value="Nucleotidylyl transferase"/>
    <property type="match status" value="1"/>
</dbReference>
<organism evidence="13 14">
    <name type="scientific">Nitrosococcus halophilus (strain Nc4)</name>
    <dbReference type="NCBI Taxonomy" id="472759"/>
    <lineage>
        <taxon>Bacteria</taxon>
        <taxon>Pseudomonadati</taxon>
        <taxon>Pseudomonadota</taxon>
        <taxon>Gammaproteobacteria</taxon>
        <taxon>Chromatiales</taxon>
        <taxon>Chromatiaceae</taxon>
        <taxon>Nitrosococcus</taxon>
    </lineage>
</organism>
<dbReference type="GO" id="GO:0008270">
    <property type="term" value="F:zinc ion binding"/>
    <property type="evidence" value="ECO:0007669"/>
    <property type="project" value="UniProtKB-UniRule"/>
</dbReference>
<keyword evidence="4 10" id="KW-0963">Cytoplasm</keyword>